<dbReference type="EMBL" id="CP046883">
    <property type="protein sequence ID" value="QNH95724.1"/>
    <property type="molecule type" value="Genomic_DNA"/>
</dbReference>
<keyword evidence="2" id="KW-1185">Reference proteome</keyword>
<organism evidence="1 2">
    <name type="scientific">Corynebacterium anserum</name>
    <dbReference type="NCBI Taxonomy" id="2684406"/>
    <lineage>
        <taxon>Bacteria</taxon>
        <taxon>Bacillati</taxon>
        <taxon>Actinomycetota</taxon>
        <taxon>Actinomycetes</taxon>
        <taxon>Mycobacteriales</taxon>
        <taxon>Corynebacteriaceae</taxon>
        <taxon>Corynebacterium</taxon>
    </lineage>
</organism>
<dbReference type="AlphaFoldDB" id="A0A7G7YMK4"/>
<dbReference type="KEGG" id="cans:GP473_02675"/>
<accession>A0A7G7YMK4</accession>
<dbReference type="RefSeq" id="WP_185769280.1">
    <property type="nucleotide sequence ID" value="NZ_CP046883.1"/>
</dbReference>
<protein>
    <submittedName>
        <fullName evidence="1">Uncharacterized protein</fullName>
    </submittedName>
</protein>
<dbReference type="Proteomes" id="UP000515275">
    <property type="component" value="Chromosome"/>
</dbReference>
<evidence type="ECO:0000313" key="2">
    <source>
        <dbReference type="Proteomes" id="UP000515275"/>
    </source>
</evidence>
<gene>
    <name evidence="1" type="ORF">GP473_02675</name>
</gene>
<reference evidence="1 2" key="1">
    <citation type="submission" date="2019-12" db="EMBL/GenBank/DDBJ databases">
        <title>Corynebacterium sp. nov., isolated from feces of the Anser Albifrons in China.</title>
        <authorList>
            <person name="Liu Q."/>
        </authorList>
    </citation>
    <scope>NUCLEOTIDE SEQUENCE [LARGE SCALE GENOMIC DNA]</scope>
    <source>
        <strain evidence="1 2">23H37-10</strain>
    </source>
</reference>
<sequence length="126" mass="13313">MKLSTKLLIMAVAGVIMVIVSFVLGGTLEANESAIVFIAVAEMLYTAGLGLVFGSLFTATFRKVSDRMKSTLGILGLAAAIFCLSMLDQQRNLPVIFSPGLLAYPALGMACMGLAQPFMSARCDLD</sequence>
<proteinExistence type="predicted"/>
<name>A0A7G7YMK4_9CORY</name>
<evidence type="ECO:0000313" key="1">
    <source>
        <dbReference type="EMBL" id="QNH95724.1"/>
    </source>
</evidence>